<keyword evidence="4" id="KW-0572">Peptidoglycan-anchor</keyword>
<feature type="transmembrane region" description="Helical" evidence="6">
    <location>
        <begin position="597"/>
        <end position="621"/>
    </location>
</feature>
<evidence type="ECO:0000256" key="1">
    <source>
        <dbReference type="ARBA" id="ARBA00022512"/>
    </source>
</evidence>
<feature type="domain" description="Gram-positive cocci surface proteins LPxTG" evidence="7">
    <location>
        <begin position="589"/>
        <end position="628"/>
    </location>
</feature>
<protein>
    <recommendedName>
        <fullName evidence="7">Gram-positive cocci surface proteins LPxTG domain-containing protein</fullName>
    </recommendedName>
</protein>
<evidence type="ECO:0000256" key="2">
    <source>
        <dbReference type="ARBA" id="ARBA00022525"/>
    </source>
</evidence>
<keyword evidence="9" id="KW-1185">Reference proteome</keyword>
<evidence type="ECO:0000313" key="8">
    <source>
        <dbReference type="EMBL" id="RNL48134.1"/>
    </source>
</evidence>
<evidence type="ECO:0000313" key="9">
    <source>
        <dbReference type="Proteomes" id="UP000278632"/>
    </source>
</evidence>
<dbReference type="Proteomes" id="UP000278632">
    <property type="component" value="Unassembled WGS sequence"/>
</dbReference>
<gene>
    <name evidence="8" type="ORF">DMP08_02965</name>
</gene>
<dbReference type="OrthoDB" id="1701298at2"/>
<name>A0A3N0BIV4_9ACTN</name>
<comment type="caution">
    <text evidence="8">The sequence shown here is derived from an EMBL/GenBank/DDBJ whole genome shotgun (WGS) entry which is preliminary data.</text>
</comment>
<reference evidence="9" key="1">
    <citation type="submission" date="2018-05" db="EMBL/GenBank/DDBJ databases">
        <title>Genome Sequencing of selected type strains of the family Eggerthellaceae.</title>
        <authorList>
            <person name="Danylec N."/>
            <person name="Stoll D.A."/>
            <person name="Doetsch A."/>
            <person name="Huch M."/>
        </authorList>
    </citation>
    <scope>NUCLEOTIDE SEQUENCE [LARGE SCALE GENOMIC DNA]</scope>
    <source>
        <strain evidence="9">DSM 16106</strain>
    </source>
</reference>
<sequence length="628" mass="66510">MLRDSVLRLVVAVGLVAGVAMPGSFAFADPDSSLAEAEVRGVAPEATSSDVGLSEGRGEEGSSVDGVPVPAPEAPTGAELPSAITEPLSISIDKEDPMVSESGTEEGRPVDARGTGPAEQPDFNGIVEFDMTVAGNGVQPKAFASGDDVLGNFGLYDMGSWIFKKYFIGWSDVPDYAVNAQGRLFYESEPVSAAFPEGLSEPRRLYAIFAGGFEALNSAGYIDMNRGMSASDTVEGEIVEHEGFGTDQADKTATVMLDPSTPGYGIAARPEFGFNKVLAHMVFRNPGGIMTNSGTWSDGPKQGASYTHVDLHVVLDERIGMPDVLENVSFTSYQFKPSYVLDENYNVLARIGDSLVQGSPTSVFSFDRQGKTTFIVRVTVRRDGNPVNLLNASASQVLEPMVLTAPGRPFFVSKEAAYALESANESVTLGGYIDGVVKVASIKQGIPRIDSPSVRIAFVAQTYQVSYRFESMTEGKDLPADVLALLPAPFEGLETGIRVFPEELLQTEVQVEGGKWAFRFWDKESHLVDDADGEFVGYWEFVADPVPVDPPGPTDPAGPVNPADPVEHGTTGQQPKPMPESAKALAKALPVTGDSSLTAVAAFAGAAFLAGVAILTAAIAVGKRRSGK</sequence>
<proteinExistence type="predicted"/>
<evidence type="ECO:0000259" key="7">
    <source>
        <dbReference type="PROSITE" id="PS50847"/>
    </source>
</evidence>
<keyword evidence="6" id="KW-0472">Membrane</keyword>
<dbReference type="InterPro" id="IPR019931">
    <property type="entry name" value="LPXTG_anchor"/>
</dbReference>
<keyword evidence="6" id="KW-1133">Transmembrane helix</keyword>
<feature type="region of interest" description="Disordered" evidence="5">
    <location>
        <begin position="34"/>
        <end position="120"/>
    </location>
</feature>
<dbReference type="Pfam" id="PF18655">
    <property type="entry name" value="SHIRT"/>
    <property type="match status" value="1"/>
</dbReference>
<dbReference type="InterPro" id="IPR041030">
    <property type="entry name" value="SHIRT"/>
</dbReference>
<evidence type="ECO:0000256" key="6">
    <source>
        <dbReference type="SAM" id="Phobius"/>
    </source>
</evidence>
<accession>A0A3N0BIV4</accession>
<keyword evidence="6" id="KW-0812">Transmembrane</keyword>
<dbReference type="RefSeq" id="WP_123191509.1">
    <property type="nucleotide sequence ID" value="NZ_QICD01000003.1"/>
</dbReference>
<keyword evidence="3" id="KW-0732">Signal</keyword>
<organism evidence="8 9">
    <name type="scientific">Paraeggerthella hongkongensis</name>
    <dbReference type="NCBI Taxonomy" id="230658"/>
    <lineage>
        <taxon>Bacteria</taxon>
        <taxon>Bacillati</taxon>
        <taxon>Actinomycetota</taxon>
        <taxon>Coriobacteriia</taxon>
        <taxon>Eggerthellales</taxon>
        <taxon>Eggerthellaceae</taxon>
        <taxon>Paraeggerthella</taxon>
    </lineage>
</organism>
<evidence type="ECO:0000256" key="3">
    <source>
        <dbReference type="ARBA" id="ARBA00022729"/>
    </source>
</evidence>
<feature type="compositionally biased region" description="Pro residues" evidence="5">
    <location>
        <begin position="547"/>
        <end position="556"/>
    </location>
</feature>
<evidence type="ECO:0000256" key="5">
    <source>
        <dbReference type="SAM" id="MobiDB-lite"/>
    </source>
</evidence>
<dbReference type="AlphaFoldDB" id="A0A3N0BIV4"/>
<dbReference type="EMBL" id="QICD01000003">
    <property type="protein sequence ID" value="RNL48134.1"/>
    <property type="molecule type" value="Genomic_DNA"/>
</dbReference>
<evidence type="ECO:0000256" key="4">
    <source>
        <dbReference type="ARBA" id="ARBA00023088"/>
    </source>
</evidence>
<keyword evidence="2" id="KW-0964">Secreted</keyword>
<feature type="region of interest" description="Disordered" evidence="5">
    <location>
        <begin position="547"/>
        <end position="581"/>
    </location>
</feature>
<dbReference type="PROSITE" id="PS50847">
    <property type="entry name" value="GRAM_POS_ANCHORING"/>
    <property type="match status" value="1"/>
</dbReference>
<keyword evidence="1" id="KW-0134">Cell wall</keyword>